<dbReference type="Proteomes" id="UP000315115">
    <property type="component" value="Chromosome 2"/>
</dbReference>
<evidence type="ECO:0000313" key="1">
    <source>
        <dbReference type="EMBL" id="BBL91268.1"/>
    </source>
</evidence>
<name>A0A510IDP8_9VIBR</name>
<proteinExistence type="predicted"/>
<accession>A0A510IDP8</accession>
<dbReference type="EMBL" id="AP019799">
    <property type="protein sequence ID" value="BBL91268.1"/>
    <property type="molecule type" value="Genomic_DNA"/>
</dbReference>
<protein>
    <submittedName>
        <fullName evidence="1">Uncharacterized protein</fullName>
    </submittedName>
</protein>
<organism evidence="1 2">
    <name type="scientific">Vibrio rotiferianus</name>
    <dbReference type="NCBI Taxonomy" id="190895"/>
    <lineage>
        <taxon>Bacteria</taxon>
        <taxon>Pseudomonadati</taxon>
        <taxon>Pseudomonadota</taxon>
        <taxon>Gammaproteobacteria</taxon>
        <taxon>Vibrionales</taxon>
        <taxon>Vibrionaceae</taxon>
        <taxon>Vibrio</taxon>
    </lineage>
</organism>
<gene>
    <name evidence="1" type="ORF">VroAM7_39210</name>
</gene>
<reference evidence="2" key="1">
    <citation type="submission" date="2019-07" db="EMBL/GenBank/DDBJ databases">
        <title>Complete Genome Sequences of Vibrion rotiferianus strain AM7.</title>
        <authorList>
            <person name="Miyazaki K."/>
            <person name="Wiseschart A."/>
            <person name="Pootanakit K."/>
            <person name="Ishimori K."/>
            <person name="Kitahara K."/>
        </authorList>
    </citation>
    <scope>NUCLEOTIDE SEQUENCE [LARGE SCALE GENOMIC DNA]</scope>
    <source>
        <strain evidence="2">AM7</strain>
    </source>
</reference>
<evidence type="ECO:0000313" key="2">
    <source>
        <dbReference type="Proteomes" id="UP000315115"/>
    </source>
</evidence>
<sequence length="61" mass="6884">MKLLEYKPYTPKSSLAQAKSGLGRIDDDLITLPKRKLHKDRLNLSLLSSKIPLALQTYNST</sequence>
<dbReference type="AlphaFoldDB" id="A0A510IDP8"/>